<dbReference type="Gene3D" id="3.10.580.10">
    <property type="entry name" value="CBS-domain"/>
    <property type="match status" value="2"/>
</dbReference>
<comment type="similarity">
    <text evidence="11">Belongs to the chloride channel (TC 2.A.49) family.</text>
</comment>
<feature type="transmembrane region" description="Helical" evidence="11">
    <location>
        <begin position="124"/>
        <end position="145"/>
    </location>
</feature>
<feature type="transmembrane region" description="Helical" evidence="11">
    <location>
        <begin position="224"/>
        <end position="242"/>
    </location>
</feature>
<feature type="transmembrane region" description="Helical" evidence="11">
    <location>
        <begin position="409"/>
        <end position="430"/>
    </location>
</feature>
<keyword evidence="6 11" id="KW-0406">Ion transport</keyword>
<feature type="transmembrane region" description="Helical" evidence="11">
    <location>
        <begin position="320"/>
        <end position="343"/>
    </location>
</feature>
<dbReference type="Proteomes" id="UP000027135">
    <property type="component" value="Unassembled WGS sequence"/>
</dbReference>
<evidence type="ECO:0000256" key="2">
    <source>
        <dbReference type="ARBA" id="ARBA00022448"/>
    </source>
</evidence>
<evidence type="ECO:0000256" key="7">
    <source>
        <dbReference type="ARBA" id="ARBA00023122"/>
    </source>
</evidence>
<evidence type="ECO:0000256" key="9">
    <source>
        <dbReference type="ARBA" id="ARBA00023214"/>
    </source>
</evidence>
<dbReference type="AlphaFoldDB" id="A0A067RPL9"/>
<dbReference type="InterPro" id="IPR000644">
    <property type="entry name" value="CBS_dom"/>
</dbReference>
<dbReference type="PROSITE" id="PS51371">
    <property type="entry name" value="CBS"/>
    <property type="match status" value="2"/>
</dbReference>
<keyword evidence="9 11" id="KW-0868">Chloride</keyword>
<sequence>MRISGRTATFCSVNKKMRDRSYSSSGEEEPLIRNQNKIISYGAQENCPSGGSTSINADPVILASSESQLPKGKYVLETVEHGSLNVISAKFESLDYDICENHLLLEEERTKGYKFIVKKNFARWFIFLLIGMLTALIACVIDITIEELSHIKYKSLKNYVDRCISENCLYIPYLIWVISNMIPVAIGSLLVAYVEPIAAGSGIPQVKCYLNGVKMPRVVRIKTLVVKVIGVISSVVGGLAVGKEGPMIHSGAVVAAGISQGKSSTFRRDLRIFKYFREDHEKRDFVSGGAAAGVAAAFGAPVGGVLFSLEEGASFWNQSLTWRIFFASIISTFTLNVVLSSYHGHPGDLSYAGLLNFGKFENISYDFFELPIFVIMGAIGGLLGSLFNHINYKLTVFRMRNIHARWMKVMEAVMVAAFSATLGFGMMYFLNDCKPLGQDPTSNPIQMYCGDGEYNAVAAIWFQTPEASVRSLFHDPPGSHKAVSVVVFFIFYFLLSCWTYGLSVSSGLFIPSLLTGAAWGRLVGSGMASILPSSGWVDPGKYALVGAAAQLGGVVRMTISLTVILIEATGNITFGLPLMLTLIMAKWTGDFFNEGIYDIHIQLSGVPLLPWEPPPLSYNMYASEVMSHPVVTLNTVESVRRIVHVLKSETFNGFPVVDPQGDVKMCQTFRGMILRSQLIVLLKNKIFNESAEIWNCKQPSIKMFRDEYPRYLTIQEVDVTEEEMKFTVDLRPFMNPSPYTVQHSASLPRVFRLFRALGLRHLAVVNDTNEVTGIVTRKDLARYRVWRHRGRMGLEHLAISEKI</sequence>
<dbReference type="Pfam" id="PF00654">
    <property type="entry name" value="Voltage_CLC"/>
    <property type="match status" value="1"/>
</dbReference>
<dbReference type="InterPro" id="IPR014743">
    <property type="entry name" value="Cl-channel_core"/>
</dbReference>
<evidence type="ECO:0000256" key="4">
    <source>
        <dbReference type="ARBA" id="ARBA00022737"/>
    </source>
</evidence>
<dbReference type="InterPro" id="IPR046342">
    <property type="entry name" value="CBS_dom_sf"/>
</dbReference>
<dbReference type="eggNOG" id="KOG0474">
    <property type="taxonomic scope" value="Eukaryota"/>
</dbReference>
<dbReference type="InterPro" id="IPR001807">
    <property type="entry name" value="ClC"/>
</dbReference>
<feature type="transmembrane region" description="Helical" evidence="11">
    <location>
        <begin position="482"/>
        <end position="501"/>
    </location>
</feature>
<evidence type="ECO:0000256" key="3">
    <source>
        <dbReference type="ARBA" id="ARBA00022692"/>
    </source>
</evidence>
<name>A0A067RPL9_ZOONE</name>
<dbReference type="PANTHER" id="PTHR11689:SF136">
    <property type="entry name" value="H(+)_CL(-) EXCHANGE TRANSPORTER 7"/>
    <property type="match status" value="1"/>
</dbReference>
<dbReference type="FunCoup" id="A0A067RPL9">
    <property type="interactions" value="945"/>
</dbReference>
<evidence type="ECO:0000256" key="5">
    <source>
        <dbReference type="ARBA" id="ARBA00022989"/>
    </source>
</evidence>
<dbReference type="Pfam" id="PF00571">
    <property type="entry name" value="CBS"/>
    <property type="match status" value="2"/>
</dbReference>
<organism evidence="13 14">
    <name type="scientific">Zootermopsis nevadensis</name>
    <name type="common">Dampwood termite</name>
    <dbReference type="NCBI Taxonomy" id="136037"/>
    <lineage>
        <taxon>Eukaryota</taxon>
        <taxon>Metazoa</taxon>
        <taxon>Ecdysozoa</taxon>
        <taxon>Arthropoda</taxon>
        <taxon>Hexapoda</taxon>
        <taxon>Insecta</taxon>
        <taxon>Pterygota</taxon>
        <taxon>Neoptera</taxon>
        <taxon>Polyneoptera</taxon>
        <taxon>Dictyoptera</taxon>
        <taxon>Blattodea</taxon>
        <taxon>Blattoidea</taxon>
        <taxon>Termitoidae</taxon>
        <taxon>Termopsidae</taxon>
        <taxon>Zootermopsis</taxon>
    </lineage>
</organism>
<evidence type="ECO:0000256" key="10">
    <source>
        <dbReference type="PROSITE-ProRule" id="PRU00703"/>
    </source>
</evidence>
<dbReference type="InParanoid" id="A0A067RPL9"/>
<keyword evidence="3 11" id="KW-0812">Transmembrane</keyword>
<keyword evidence="8 11" id="KW-0472">Membrane</keyword>
<dbReference type="InterPro" id="IPR051280">
    <property type="entry name" value="Cl-channel/antiporter"/>
</dbReference>
<evidence type="ECO:0000313" key="13">
    <source>
        <dbReference type="EMBL" id="KDR22575.1"/>
    </source>
</evidence>
<dbReference type="CDD" id="cd03685">
    <property type="entry name" value="ClC_6_like"/>
    <property type="match status" value="1"/>
</dbReference>
<gene>
    <name evidence="13" type="ORF">L798_12703</name>
</gene>
<dbReference type="STRING" id="136037.A0A067RPL9"/>
<feature type="domain" description="CBS" evidence="12">
    <location>
        <begin position="734"/>
        <end position="792"/>
    </location>
</feature>
<evidence type="ECO:0000256" key="1">
    <source>
        <dbReference type="ARBA" id="ARBA00004141"/>
    </source>
</evidence>
<dbReference type="GO" id="GO:0005765">
    <property type="term" value="C:lysosomal membrane"/>
    <property type="evidence" value="ECO:0007669"/>
    <property type="project" value="TreeGrafter"/>
</dbReference>
<evidence type="ECO:0000256" key="11">
    <source>
        <dbReference type="RuleBase" id="RU361221"/>
    </source>
</evidence>
<accession>A0A067RPL9</accession>
<reference evidence="13 14" key="1">
    <citation type="journal article" date="2014" name="Nat. Commun.">
        <title>Molecular traces of alternative social organization in a termite genome.</title>
        <authorList>
            <person name="Terrapon N."/>
            <person name="Li C."/>
            <person name="Robertson H.M."/>
            <person name="Ji L."/>
            <person name="Meng X."/>
            <person name="Booth W."/>
            <person name="Chen Z."/>
            <person name="Childers C.P."/>
            <person name="Glastad K.M."/>
            <person name="Gokhale K."/>
            <person name="Gowin J."/>
            <person name="Gronenberg W."/>
            <person name="Hermansen R.A."/>
            <person name="Hu H."/>
            <person name="Hunt B.G."/>
            <person name="Huylmans A.K."/>
            <person name="Khalil S.M."/>
            <person name="Mitchell R.D."/>
            <person name="Munoz-Torres M.C."/>
            <person name="Mustard J.A."/>
            <person name="Pan H."/>
            <person name="Reese J.T."/>
            <person name="Scharf M.E."/>
            <person name="Sun F."/>
            <person name="Vogel H."/>
            <person name="Xiao J."/>
            <person name="Yang W."/>
            <person name="Yang Z."/>
            <person name="Yang Z."/>
            <person name="Zhou J."/>
            <person name="Zhu J."/>
            <person name="Brent C.S."/>
            <person name="Elsik C.G."/>
            <person name="Goodisman M.A."/>
            <person name="Liberles D.A."/>
            <person name="Roe R.M."/>
            <person name="Vargo E.L."/>
            <person name="Vilcinskas A."/>
            <person name="Wang J."/>
            <person name="Bornberg-Bauer E."/>
            <person name="Korb J."/>
            <person name="Zhang G."/>
            <person name="Liebig J."/>
        </authorList>
    </citation>
    <scope>NUCLEOTIDE SEQUENCE [LARGE SCALE GENOMIC DNA]</scope>
    <source>
        <tissue evidence="13">Whole organism</tissue>
    </source>
</reference>
<evidence type="ECO:0000256" key="8">
    <source>
        <dbReference type="ARBA" id="ARBA00023136"/>
    </source>
</evidence>
<keyword evidence="2 11" id="KW-0813">Transport</keyword>
<evidence type="ECO:0000259" key="12">
    <source>
        <dbReference type="PROSITE" id="PS51371"/>
    </source>
</evidence>
<protein>
    <recommendedName>
        <fullName evidence="11">Chloride channel protein</fullName>
    </recommendedName>
</protein>
<keyword evidence="14" id="KW-1185">Reference proteome</keyword>
<keyword evidence="4" id="KW-0677">Repeat</keyword>
<feature type="transmembrane region" description="Helical" evidence="11">
    <location>
        <begin position="285"/>
        <end position="308"/>
    </location>
</feature>
<dbReference type="FunFam" id="3.10.580.10:FF:000148">
    <property type="entry name" value="Os04g0644800 protein"/>
    <property type="match status" value="1"/>
</dbReference>
<dbReference type="SUPFAM" id="SSF81340">
    <property type="entry name" value="Clc chloride channel"/>
    <property type="match status" value="1"/>
</dbReference>
<dbReference type="OrthoDB" id="428525at2759"/>
<dbReference type="EMBL" id="KK852498">
    <property type="protein sequence ID" value="KDR22575.1"/>
    <property type="molecule type" value="Genomic_DNA"/>
</dbReference>
<proteinExistence type="inferred from homology"/>
<dbReference type="Gene3D" id="1.10.3080.10">
    <property type="entry name" value="Clc chloride channel"/>
    <property type="match status" value="1"/>
</dbReference>
<comment type="subcellular location">
    <subcellularLocation>
        <location evidence="1 11">Membrane</location>
        <topology evidence="1 11">Multi-pass membrane protein</topology>
    </subcellularLocation>
</comment>
<dbReference type="SUPFAM" id="SSF54631">
    <property type="entry name" value="CBS-domain pair"/>
    <property type="match status" value="1"/>
</dbReference>
<comment type="caution">
    <text evidence="11">Lacks conserved residue(s) required for the propagation of feature annotation.</text>
</comment>
<evidence type="ECO:0000256" key="6">
    <source>
        <dbReference type="ARBA" id="ARBA00023065"/>
    </source>
</evidence>
<feature type="transmembrane region" description="Helical" evidence="11">
    <location>
        <begin position="363"/>
        <end position="388"/>
    </location>
</feature>
<feature type="domain" description="CBS" evidence="12">
    <location>
        <begin position="626"/>
        <end position="690"/>
    </location>
</feature>
<dbReference type="GO" id="GO:0005254">
    <property type="term" value="F:chloride channel activity"/>
    <property type="evidence" value="ECO:0007669"/>
    <property type="project" value="UniProtKB-UniRule"/>
</dbReference>
<dbReference type="CDD" id="cd04591">
    <property type="entry name" value="CBS_pair_voltage-gated_CLC_euk_bac"/>
    <property type="match status" value="1"/>
</dbReference>
<dbReference type="OMA" id="KCDHNGF"/>
<feature type="transmembrane region" description="Helical" evidence="11">
    <location>
        <begin position="173"/>
        <end position="194"/>
    </location>
</feature>
<keyword evidence="5 11" id="KW-1133">Transmembrane helix</keyword>
<evidence type="ECO:0000313" key="14">
    <source>
        <dbReference type="Proteomes" id="UP000027135"/>
    </source>
</evidence>
<dbReference type="SMART" id="SM00116">
    <property type="entry name" value="CBS"/>
    <property type="match status" value="2"/>
</dbReference>
<dbReference type="PANTHER" id="PTHR11689">
    <property type="entry name" value="CHLORIDE CHANNEL PROTEIN CLC FAMILY MEMBER"/>
    <property type="match status" value="1"/>
</dbReference>
<keyword evidence="7 10" id="KW-0129">CBS domain</keyword>
<dbReference type="PRINTS" id="PR00762">
    <property type="entry name" value="CLCHANNEL"/>
</dbReference>